<protein>
    <submittedName>
        <fullName evidence="2">DUF1703 domain-containing protein</fullName>
    </submittedName>
</protein>
<reference evidence="2 3" key="1">
    <citation type="submission" date="2019-07" db="EMBL/GenBank/DDBJ databases">
        <title>Complete Genome Sequence of Leptotrichia wadei Strain JMUB3936.</title>
        <authorList>
            <person name="Watanabe S."/>
            <person name="Cui L."/>
        </authorList>
    </citation>
    <scope>NUCLEOTIDE SEQUENCE [LARGE SCALE GENOMIC DNA]</scope>
    <source>
        <strain evidence="2 3">JMUB3936</strain>
    </source>
</reference>
<accession>A0A510KRF4</accession>
<feature type="domain" description="AAA-ATPase-like" evidence="1">
    <location>
        <begin position="5"/>
        <end position="40"/>
    </location>
</feature>
<dbReference type="AlphaFoldDB" id="A0A510KRF4"/>
<dbReference type="EMBL" id="AP019841">
    <property type="protein sequence ID" value="BBM54320.1"/>
    <property type="molecule type" value="Genomic_DNA"/>
</dbReference>
<dbReference type="Pfam" id="PF09820">
    <property type="entry name" value="AAA-ATPase_like"/>
    <property type="match status" value="1"/>
</dbReference>
<proteinExistence type="predicted"/>
<dbReference type="InterPro" id="IPR018631">
    <property type="entry name" value="AAA-ATPase-like_dom"/>
</dbReference>
<name>A0A510KRF4_9FUSO</name>
<evidence type="ECO:0000313" key="2">
    <source>
        <dbReference type="EMBL" id="BBM54320.1"/>
    </source>
</evidence>
<evidence type="ECO:0000313" key="3">
    <source>
        <dbReference type="Proteomes" id="UP000321944"/>
    </source>
</evidence>
<organism evidence="2 3">
    <name type="scientific">Leptotrichia wadei</name>
    <dbReference type="NCBI Taxonomy" id="157687"/>
    <lineage>
        <taxon>Bacteria</taxon>
        <taxon>Fusobacteriati</taxon>
        <taxon>Fusobacteriota</taxon>
        <taxon>Fusobacteriia</taxon>
        <taxon>Fusobacteriales</taxon>
        <taxon>Leptotrichiaceae</taxon>
        <taxon>Leptotrichia</taxon>
    </lineage>
</organism>
<sequence>MKKIPVGIEDFKEIINNNCYYIDKTKFIANILDDGSKVKLFI</sequence>
<gene>
    <name evidence="2" type="ORF">JMUB3936_0604</name>
</gene>
<dbReference type="Proteomes" id="UP000321944">
    <property type="component" value="Chromosome"/>
</dbReference>
<dbReference type="RefSeq" id="WP_232054021.1">
    <property type="nucleotide sequence ID" value="NZ_AP019841.1"/>
</dbReference>
<evidence type="ECO:0000259" key="1">
    <source>
        <dbReference type="Pfam" id="PF09820"/>
    </source>
</evidence>